<feature type="compositionally biased region" description="Basic and acidic residues" evidence="1">
    <location>
        <begin position="43"/>
        <end position="62"/>
    </location>
</feature>
<feature type="region of interest" description="Disordered" evidence="1">
    <location>
        <begin position="874"/>
        <end position="965"/>
    </location>
</feature>
<dbReference type="InterPro" id="IPR039317">
    <property type="entry name" value="TIC"/>
</dbReference>
<dbReference type="PANTHER" id="PTHR34798">
    <property type="entry name" value="PROTEIN TIME FOR COFFEE"/>
    <property type="match status" value="1"/>
</dbReference>
<feature type="compositionally biased region" description="Polar residues" evidence="1">
    <location>
        <begin position="260"/>
        <end position="269"/>
    </location>
</feature>
<feature type="region of interest" description="Disordered" evidence="1">
    <location>
        <begin position="1074"/>
        <end position="1103"/>
    </location>
</feature>
<feature type="region of interest" description="Disordered" evidence="1">
    <location>
        <begin position="413"/>
        <end position="434"/>
    </location>
</feature>
<protein>
    <recommendedName>
        <fullName evidence="4">Protein TIME FOR COFFEE</fullName>
    </recommendedName>
</protein>
<feature type="region of interest" description="Disordered" evidence="1">
    <location>
        <begin position="463"/>
        <end position="539"/>
    </location>
</feature>
<feature type="compositionally biased region" description="Low complexity" evidence="1">
    <location>
        <begin position="197"/>
        <end position="215"/>
    </location>
</feature>
<feature type="region of interest" description="Disordered" evidence="1">
    <location>
        <begin position="1121"/>
        <end position="1294"/>
    </location>
</feature>
<feature type="compositionally biased region" description="Basic and acidic residues" evidence="1">
    <location>
        <begin position="70"/>
        <end position="79"/>
    </location>
</feature>
<feature type="compositionally biased region" description="Polar residues" evidence="1">
    <location>
        <begin position="331"/>
        <end position="348"/>
    </location>
</feature>
<dbReference type="OrthoDB" id="784889at2759"/>
<evidence type="ECO:0000313" key="2">
    <source>
        <dbReference type="EMBL" id="MQM18250.1"/>
    </source>
</evidence>
<feature type="compositionally biased region" description="Polar residues" evidence="1">
    <location>
        <begin position="558"/>
        <end position="569"/>
    </location>
</feature>
<proteinExistence type="predicted"/>
<feature type="compositionally biased region" description="Polar residues" evidence="1">
    <location>
        <begin position="1079"/>
        <end position="1090"/>
    </location>
</feature>
<reference evidence="2" key="1">
    <citation type="submission" date="2017-07" db="EMBL/GenBank/DDBJ databases">
        <title>Taro Niue Genome Assembly and Annotation.</title>
        <authorList>
            <person name="Atibalentja N."/>
            <person name="Keating K."/>
            <person name="Fields C.J."/>
        </authorList>
    </citation>
    <scope>NUCLEOTIDE SEQUENCE</scope>
    <source>
        <strain evidence="2">Niue_2</strain>
        <tissue evidence="2">Leaf</tissue>
    </source>
</reference>
<feature type="region of interest" description="Disordered" evidence="1">
    <location>
        <begin position="152"/>
        <end position="240"/>
    </location>
</feature>
<evidence type="ECO:0000256" key="1">
    <source>
        <dbReference type="SAM" id="MobiDB-lite"/>
    </source>
</evidence>
<dbReference type="GO" id="GO:0005634">
    <property type="term" value="C:nucleus"/>
    <property type="evidence" value="ECO:0007669"/>
    <property type="project" value="TreeGrafter"/>
</dbReference>
<feature type="compositionally biased region" description="Polar residues" evidence="1">
    <location>
        <begin position="931"/>
        <end position="965"/>
    </location>
</feature>
<gene>
    <name evidence="2" type="ORF">Taro_051239</name>
</gene>
<feature type="region of interest" description="Disordered" evidence="1">
    <location>
        <begin position="552"/>
        <end position="586"/>
    </location>
</feature>
<feature type="compositionally biased region" description="Low complexity" evidence="1">
    <location>
        <begin position="1129"/>
        <end position="1143"/>
    </location>
</feature>
<dbReference type="Proteomes" id="UP000652761">
    <property type="component" value="Unassembled WGS sequence"/>
</dbReference>
<feature type="compositionally biased region" description="Low complexity" evidence="1">
    <location>
        <begin position="294"/>
        <end position="307"/>
    </location>
</feature>
<feature type="region of interest" description="Disordered" evidence="1">
    <location>
        <begin position="260"/>
        <end position="376"/>
    </location>
</feature>
<dbReference type="GO" id="GO:0042752">
    <property type="term" value="P:regulation of circadian rhythm"/>
    <property type="evidence" value="ECO:0007669"/>
    <property type="project" value="InterPro"/>
</dbReference>
<feature type="compositionally biased region" description="Polar residues" evidence="1">
    <location>
        <begin position="1254"/>
        <end position="1294"/>
    </location>
</feature>
<organism evidence="2 3">
    <name type="scientific">Colocasia esculenta</name>
    <name type="common">Wild taro</name>
    <name type="synonym">Arum esculentum</name>
    <dbReference type="NCBI Taxonomy" id="4460"/>
    <lineage>
        <taxon>Eukaryota</taxon>
        <taxon>Viridiplantae</taxon>
        <taxon>Streptophyta</taxon>
        <taxon>Embryophyta</taxon>
        <taxon>Tracheophyta</taxon>
        <taxon>Spermatophyta</taxon>
        <taxon>Magnoliopsida</taxon>
        <taxon>Liliopsida</taxon>
        <taxon>Araceae</taxon>
        <taxon>Aroideae</taxon>
        <taxon>Colocasieae</taxon>
        <taxon>Colocasia</taxon>
    </lineage>
</organism>
<feature type="compositionally biased region" description="Basic and acidic residues" evidence="1">
    <location>
        <begin position="475"/>
        <end position="488"/>
    </location>
</feature>
<feature type="compositionally biased region" description="Low complexity" evidence="1">
    <location>
        <begin position="1150"/>
        <end position="1176"/>
    </location>
</feature>
<feature type="compositionally biased region" description="Polar residues" evidence="1">
    <location>
        <begin position="1199"/>
        <end position="1210"/>
    </location>
</feature>
<comment type="caution">
    <text evidence="2">The sequence shown here is derived from an EMBL/GenBank/DDBJ whole genome shotgun (WGS) entry which is preliminary data.</text>
</comment>
<feature type="compositionally biased region" description="Basic and acidic residues" evidence="1">
    <location>
        <begin position="500"/>
        <end position="539"/>
    </location>
</feature>
<sequence>MDRNRDARRGNMAAVNGLSRRRPRSGSLRDSPEEDGGVVEMQESTRLRDRGGKKDRDRDRSSRSKRRRGDHMMHGSNREEGEDSTDESIDEEEEEDDEDSGAAVRLHPPPPPPSNPSPPSSALPANHNHRKSLPTKVIRPPPVWKVADEMIGVSVPRKARSASAKRSPECWVSGSSGGTGGGGEHMHRQTSTSPSRPSQAASVPAPISPSSSNASVRKKTKQICGTKQRPPKISKSASSIKEIEFEVAEVLYGLTRQFQASANQESQVPDSKDANGSCAETKARPPSPNPISPSPSISQSLSLPPQNFSSTTAVAPKRKRPRPVKFEDETPTSPSNQSVSVPASSTSKAADVDQLKMDVPSPKFEKAASTSAENGGASLDLCSRQVEGTLADAHEESKKPEVIPLSEVKASAPELVGSDRGETEEELSAAAKDSVPVEFDANDAEAIAVKIDSVAECPREKIKIDLMAPPPGKSSPERDSDFAVDDKSPMLNVEMGSKMEPLHGEDRTVKQETREAWREDKGDKCSQEGHEVEKPIKKETSFDLQLEIEKHDKDGISISKQPGSRQQSKVARAEPKPDKPAQAGSLPLPVPVAGWPGGLPFGYVGQVPPLQPVVPMDGNSVAPKSLPAQHFLSQQLRPKRCATHCYIAQNIYYHQQLARINPFWPAATGSSSLYGGKSYNLNVMPTTDSAVLSNPLQACFPGRGIGALPDKVAPAVGSFPNHSTKDKLSAANFVDAAQRKQLVLQQPLQAGSTSNMLPAPAFIFPLNQPQAAVAATANSRTAHVKPSNMSVASASSGSGTAVVSSGSTATPAPAVSFNYPNLPQGEAQYLVLQNHGYPFPIPAHVGAPSFRGGNHTQAMPFFSGSLYASQMLHPSQLQQQQPLHPPPAQQVPQNASTSTGSSSSQKHPQHSQKTPVGNASGTDGMAHGPPTSKQRQQLPPHQQARQLDNETASEDSPSTADSRLSQKGVYNHNFVMPLNTPPSQTFAMSFASFNGPAASGHHGLDFSAAAQNHAIFQSLPDMARHGYQLSAPAAAAQAAQHKKSQQQHPEGGKFFGESVNVNLSAEEERKAMLAGKASSGISQHSLSFSRPDNDPSGSAVVGNSVIDSSTRTLNLIPASVNGGLVHGRPTSTTSAAVTASPASGGSLSAQQQQQHLIQLQKQHQQQPQQQLQMQQQVASRAKPSGTSNNASVYSDRLSAGTTMPKFQNPLSGFPQALIQPGNQTQSPQWKNSARNSTSMPSPAPNAAPQVKSHLPQQQGRTPPSHSNVGLHSQISFGMNSMKPSPVGQQQQLAGANSIQTSISVSAAASSVGSPPTSKQQQQFQPAQIFFTNSYLPSQTAAATAAATAGYHQRRASEQQSQPNSPSISSGMLSLCAPALTLAGTHAATSDPAKAVAAAAAAAANSVKGGLPSPSLLQAAQFAAAHPAPGSAHTLMSAAGFPYFHAVPSVSVKPAEQKPAAGNDTLHACWQPEKR</sequence>
<evidence type="ECO:0000313" key="3">
    <source>
        <dbReference type="Proteomes" id="UP000652761"/>
    </source>
</evidence>
<name>A0A843XG98_COLES</name>
<keyword evidence="3" id="KW-1185">Reference proteome</keyword>
<feature type="compositionally biased region" description="Pro residues" evidence="1">
    <location>
        <begin position="107"/>
        <end position="121"/>
    </location>
</feature>
<feature type="region of interest" description="Disordered" evidence="1">
    <location>
        <begin position="1036"/>
        <end position="1056"/>
    </location>
</feature>
<feature type="compositionally biased region" description="Low complexity" evidence="1">
    <location>
        <begin position="890"/>
        <end position="906"/>
    </location>
</feature>
<dbReference type="EMBL" id="NMUH01008059">
    <property type="protein sequence ID" value="MQM18250.1"/>
    <property type="molecule type" value="Genomic_DNA"/>
</dbReference>
<evidence type="ECO:0008006" key="4">
    <source>
        <dbReference type="Google" id="ProtNLM"/>
    </source>
</evidence>
<feature type="compositionally biased region" description="Acidic residues" evidence="1">
    <location>
        <begin position="80"/>
        <end position="100"/>
    </location>
</feature>
<feature type="region of interest" description="Disordered" evidence="1">
    <location>
        <begin position="1"/>
        <end position="140"/>
    </location>
</feature>
<dbReference type="PANTHER" id="PTHR34798:SF2">
    <property type="entry name" value="PROTEIN TIME FOR COFFEE"/>
    <property type="match status" value="1"/>
</dbReference>
<feature type="compositionally biased region" description="Polar residues" evidence="1">
    <location>
        <begin position="1220"/>
        <end position="1240"/>
    </location>
</feature>
<accession>A0A843XG98</accession>